<dbReference type="EMBL" id="KT997882">
    <property type="protein sequence ID" value="ANO58413.1"/>
    <property type="molecule type" value="Genomic_DNA"/>
</dbReference>
<sequence>MFALVQDNTITKTLSGNRGITLGDIQYPRSIYTLWSAAEREAIGIYEVVFDNTNKKDEAYYNNTNQSFAFAGGVVTASYGSATAKALADANATDEDGVELDPVVVIDGLKTKHKRIIKQQASGLLIPTDWYVIKATDVESYSVPSAITTFRANVRTKSNDMEVLIDACSTVDELAALYEYVNTGTEENPVMERPLGEFPEAV</sequence>
<protein>
    <submittedName>
        <fullName evidence="1">N-acetylmuramidase/lysin</fullName>
    </submittedName>
</protein>
<proteinExistence type="predicted"/>
<accession>A0A1B0Z1Z4</accession>
<dbReference type="EMBL" id="KT997802">
    <property type="protein sequence ID" value="ANO58222.1"/>
    <property type="molecule type" value="Genomic_DNA"/>
</dbReference>
<organism evidence="1">
    <name type="scientific">uncultured Alphaproteobacteria bacterium</name>
    <dbReference type="NCBI Taxonomy" id="91750"/>
    <lineage>
        <taxon>Bacteria</taxon>
        <taxon>Pseudomonadati</taxon>
        <taxon>Pseudomonadota</taxon>
        <taxon>Alphaproteobacteria</taxon>
        <taxon>environmental samples</taxon>
    </lineage>
</organism>
<evidence type="ECO:0000313" key="1">
    <source>
        <dbReference type="EMBL" id="ANO58222.1"/>
    </source>
</evidence>
<name>A0A1B0Z1Z4_9PROT</name>
<dbReference type="AlphaFoldDB" id="A0A1B0Z1Z4"/>
<reference evidence="1" key="1">
    <citation type="submission" date="2015-11" db="EMBL/GenBank/DDBJ databases">
        <title>Genomes of Abundant and Widespread Viruses from the Deep Ocean.</title>
        <authorList>
            <person name="Mizuno C.M."/>
            <person name="Ghai R."/>
            <person name="Saghai A."/>
            <person name="Lopez-Garcia P."/>
            <person name="Rodriguez-Valera F."/>
        </authorList>
    </citation>
    <scope>NUCLEOTIDE SEQUENCE</scope>
</reference>